<dbReference type="InterPro" id="IPR036286">
    <property type="entry name" value="LexA/Signal_pep-like_sf"/>
</dbReference>
<reference evidence="2" key="1">
    <citation type="submission" date="2015-11" db="EMBL/GenBank/DDBJ databases">
        <authorList>
            <person name="Varghese N."/>
        </authorList>
    </citation>
    <scope>NUCLEOTIDE SEQUENCE [LARGE SCALE GENOMIC DNA]</scope>
    <source>
        <strain evidence="2">DSM 45899</strain>
    </source>
</reference>
<evidence type="ECO:0000313" key="1">
    <source>
        <dbReference type="EMBL" id="CUU58810.1"/>
    </source>
</evidence>
<dbReference type="EMBL" id="FAOZ01000022">
    <property type="protein sequence ID" value="CUU58810.1"/>
    <property type="molecule type" value="Genomic_DNA"/>
</dbReference>
<sequence length="72" mass="8101">MVARLPERGLGIKRAEFADPDGSWWLRSDNVGVGTDSATFGMVAATDILGRVVARYWPRPRPLRRRRVRPAP</sequence>
<proteinExistence type="predicted"/>
<accession>A0A0S4QWE7</accession>
<organism evidence="1 2">
    <name type="scientific">Parafrankia irregularis</name>
    <dbReference type="NCBI Taxonomy" id="795642"/>
    <lineage>
        <taxon>Bacteria</taxon>
        <taxon>Bacillati</taxon>
        <taxon>Actinomycetota</taxon>
        <taxon>Actinomycetes</taxon>
        <taxon>Frankiales</taxon>
        <taxon>Frankiaceae</taxon>
        <taxon>Parafrankia</taxon>
    </lineage>
</organism>
<protein>
    <recommendedName>
        <fullName evidence="3">Peptidase S24-like</fullName>
    </recommendedName>
</protein>
<evidence type="ECO:0008006" key="3">
    <source>
        <dbReference type="Google" id="ProtNLM"/>
    </source>
</evidence>
<evidence type="ECO:0000313" key="2">
    <source>
        <dbReference type="Proteomes" id="UP000198802"/>
    </source>
</evidence>
<dbReference type="AlphaFoldDB" id="A0A0S4QWE7"/>
<name>A0A0S4QWE7_9ACTN</name>
<dbReference type="Proteomes" id="UP000198802">
    <property type="component" value="Unassembled WGS sequence"/>
</dbReference>
<keyword evidence="2" id="KW-1185">Reference proteome</keyword>
<gene>
    <name evidence="1" type="ORF">Ga0074812_12253</name>
</gene>
<dbReference type="Gene3D" id="2.10.109.10">
    <property type="entry name" value="Umud Fragment, subunit A"/>
    <property type="match status" value="1"/>
</dbReference>
<dbReference type="SUPFAM" id="SSF51306">
    <property type="entry name" value="LexA/Signal peptidase"/>
    <property type="match status" value="1"/>
</dbReference>